<feature type="signal peptide" evidence="3">
    <location>
        <begin position="1"/>
        <end position="33"/>
    </location>
</feature>
<feature type="chain" id="PRO_5045410751" evidence="3">
    <location>
        <begin position="34"/>
        <end position="247"/>
    </location>
</feature>
<dbReference type="Gene3D" id="2.60.40.2230">
    <property type="entry name" value="Uncharacterised protein YcnI-like PF07987, DUF1775"/>
    <property type="match status" value="1"/>
</dbReference>
<evidence type="ECO:0000313" key="5">
    <source>
        <dbReference type="EMBL" id="MDT0542943.1"/>
    </source>
</evidence>
<sequence>MYAHHPSARPWRTAALAVAASAIVLATASPALAHAEVSASDSRALAKNVTLTFESEAESESAGFTEIRTVLPESMDGAGDGIRLKDAPKGWKLKPTSDGYSVAGPALEPGENAEHSVVVEQLPDAKSLAFKTVETYEDGEVSRWIELPRDGEPEPENPAPVLKLKPAAPGAAEAAASASASASPSASSASSTPEGGAPSPDDSAPSEAATSDDGSPWPTVAVVAGLCLVALVGGVLVVKRRGRAGTE</sequence>
<keyword evidence="2" id="KW-1133">Transmembrane helix</keyword>
<feature type="transmembrane region" description="Helical" evidence="2">
    <location>
        <begin position="217"/>
        <end position="238"/>
    </location>
</feature>
<accession>A0ABU2XAJ9</accession>
<keyword evidence="6" id="KW-1185">Reference proteome</keyword>
<evidence type="ECO:0000313" key="6">
    <source>
        <dbReference type="Proteomes" id="UP001180754"/>
    </source>
</evidence>
<dbReference type="EMBL" id="JAVRFD010000003">
    <property type="protein sequence ID" value="MDT0542943.1"/>
    <property type="molecule type" value="Genomic_DNA"/>
</dbReference>
<keyword evidence="2" id="KW-0812">Transmembrane</keyword>
<comment type="caution">
    <text evidence="5">The sequence shown here is derived from an EMBL/GenBank/DDBJ whole genome shotgun (WGS) entry which is preliminary data.</text>
</comment>
<keyword evidence="2" id="KW-0472">Membrane</keyword>
<dbReference type="RefSeq" id="WP_311723294.1">
    <property type="nucleotide sequence ID" value="NZ_JAVRFD010000003.1"/>
</dbReference>
<feature type="region of interest" description="Disordered" evidence="1">
    <location>
        <begin position="142"/>
        <end position="217"/>
    </location>
</feature>
<gene>
    <name evidence="5" type="ORF">RND15_09440</name>
</gene>
<proteinExistence type="predicted"/>
<feature type="domain" description="YncI copper-binding" evidence="4">
    <location>
        <begin position="104"/>
        <end position="164"/>
    </location>
</feature>
<reference evidence="5" key="1">
    <citation type="submission" date="2024-05" db="EMBL/GenBank/DDBJ databases">
        <title>30 novel species of actinomycetes from the DSMZ collection.</title>
        <authorList>
            <person name="Nouioui I."/>
        </authorList>
    </citation>
    <scope>NUCLEOTIDE SEQUENCE</scope>
    <source>
        <strain evidence="5">DSM 41529</strain>
    </source>
</reference>
<evidence type="ECO:0000256" key="3">
    <source>
        <dbReference type="SAM" id="SignalP"/>
    </source>
</evidence>
<evidence type="ECO:0000256" key="2">
    <source>
        <dbReference type="SAM" id="Phobius"/>
    </source>
</evidence>
<protein>
    <submittedName>
        <fullName evidence="5">DUF1775 domain-containing protein</fullName>
    </submittedName>
</protein>
<feature type="compositionally biased region" description="Basic and acidic residues" evidence="1">
    <location>
        <begin position="142"/>
        <end position="152"/>
    </location>
</feature>
<dbReference type="InterPro" id="IPR012533">
    <property type="entry name" value="YcnI-copper_dom"/>
</dbReference>
<dbReference type="InterPro" id="IPR038507">
    <property type="entry name" value="YcnI-like_sf"/>
</dbReference>
<keyword evidence="3" id="KW-0732">Signal</keyword>
<name>A0ABU2XAJ9_9ACTN</name>
<feature type="compositionally biased region" description="Low complexity" evidence="1">
    <location>
        <begin position="166"/>
        <end position="200"/>
    </location>
</feature>
<evidence type="ECO:0000256" key="1">
    <source>
        <dbReference type="SAM" id="MobiDB-lite"/>
    </source>
</evidence>
<dbReference type="Pfam" id="PF07987">
    <property type="entry name" value="DUF1775"/>
    <property type="match status" value="1"/>
</dbReference>
<organism evidence="5 6">
    <name type="scientific">Streptomyces lonegramiae</name>
    <dbReference type="NCBI Taxonomy" id="3075524"/>
    <lineage>
        <taxon>Bacteria</taxon>
        <taxon>Bacillati</taxon>
        <taxon>Actinomycetota</taxon>
        <taxon>Actinomycetes</taxon>
        <taxon>Kitasatosporales</taxon>
        <taxon>Streptomycetaceae</taxon>
        <taxon>Streptomyces</taxon>
    </lineage>
</organism>
<dbReference type="Proteomes" id="UP001180754">
    <property type="component" value="Unassembled WGS sequence"/>
</dbReference>
<evidence type="ECO:0000259" key="4">
    <source>
        <dbReference type="Pfam" id="PF07987"/>
    </source>
</evidence>